<dbReference type="RefSeq" id="WP_305991392.1">
    <property type="nucleotide sequence ID" value="NZ_JAVAMP010000002.1"/>
</dbReference>
<evidence type="ECO:0000256" key="2">
    <source>
        <dbReference type="SAM" id="Phobius"/>
    </source>
</evidence>
<evidence type="ECO:0000259" key="3">
    <source>
        <dbReference type="Pfam" id="PF01478"/>
    </source>
</evidence>
<comment type="similarity">
    <text evidence="1">Belongs to the peptidase A24 family.</text>
</comment>
<protein>
    <submittedName>
        <fullName evidence="4">A24 family peptidase</fullName>
        <ecNumber evidence="4">3.4.23.-</ecNumber>
    </submittedName>
</protein>
<feature type="transmembrane region" description="Helical" evidence="2">
    <location>
        <begin position="119"/>
        <end position="137"/>
    </location>
</feature>
<feature type="domain" description="Prepilin type IV endopeptidase peptidase" evidence="3">
    <location>
        <begin position="6"/>
        <end position="108"/>
    </location>
</feature>
<dbReference type="InterPro" id="IPR000045">
    <property type="entry name" value="Prepilin_IV_endopep_pep"/>
</dbReference>
<feature type="transmembrane region" description="Helical" evidence="2">
    <location>
        <begin position="91"/>
        <end position="113"/>
    </location>
</feature>
<feature type="transmembrane region" description="Helical" evidence="2">
    <location>
        <begin position="149"/>
        <end position="169"/>
    </location>
</feature>
<dbReference type="GO" id="GO:0016787">
    <property type="term" value="F:hydrolase activity"/>
    <property type="evidence" value="ECO:0007669"/>
    <property type="project" value="UniProtKB-KW"/>
</dbReference>
<evidence type="ECO:0000313" key="5">
    <source>
        <dbReference type="Proteomes" id="UP001231941"/>
    </source>
</evidence>
<dbReference type="InterPro" id="IPR050882">
    <property type="entry name" value="Prepilin_peptidase/N-MTase"/>
</dbReference>
<dbReference type="EMBL" id="JAVAMP010000002">
    <property type="protein sequence ID" value="MDP5274102.1"/>
    <property type="molecule type" value="Genomic_DNA"/>
</dbReference>
<dbReference type="PANTHER" id="PTHR30487">
    <property type="entry name" value="TYPE 4 PREPILIN-LIKE PROTEINS LEADER PEPTIDE-PROCESSING ENZYME"/>
    <property type="match status" value="1"/>
</dbReference>
<accession>A0ABT9IXL7</accession>
<dbReference type="Pfam" id="PF01478">
    <property type="entry name" value="Peptidase_A24"/>
    <property type="match status" value="1"/>
</dbReference>
<keyword evidence="5" id="KW-1185">Reference proteome</keyword>
<keyword evidence="2" id="KW-0472">Membrane</keyword>
<dbReference type="Gene3D" id="1.20.120.1220">
    <property type="match status" value="1"/>
</dbReference>
<sequence length="170" mass="19370">MNQFYILLFFVFIAFYTDFNTHKIPNAITISMMVVGWLFHILVDGFSGMWFSIIGFLAMLLFLLLLYFLGAVAAGDVKFFGAVGALVGLKISIFILVYSILFSGLIGLGVLIFKKENWFRLKAIWFGVFSFVILRNVNMLKTIKSEQYFRFPFMLAVLPAVVVVGYQLLL</sequence>
<keyword evidence="4" id="KW-0378">Hydrolase</keyword>
<name>A0ABT9IXL7_9BACL</name>
<evidence type="ECO:0000256" key="1">
    <source>
        <dbReference type="ARBA" id="ARBA00005801"/>
    </source>
</evidence>
<feature type="transmembrane region" description="Helical" evidence="2">
    <location>
        <begin position="24"/>
        <end position="43"/>
    </location>
</feature>
<feature type="transmembrane region" description="Helical" evidence="2">
    <location>
        <begin position="49"/>
        <end position="70"/>
    </location>
</feature>
<dbReference type="PANTHER" id="PTHR30487:SF0">
    <property type="entry name" value="PREPILIN LEADER PEPTIDASE_N-METHYLTRANSFERASE-RELATED"/>
    <property type="match status" value="1"/>
</dbReference>
<dbReference type="EC" id="3.4.23.-" evidence="4"/>
<keyword evidence="2" id="KW-0812">Transmembrane</keyword>
<organism evidence="4 5">
    <name type="scientific">Chengkuizengella axinellae</name>
    <dbReference type="NCBI Taxonomy" id="3064388"/>
    <lineage>
        <taxon>Bacteria</taxon>
        <taxon>Bacillati</taxon>
        <taxon>Bacillota</taxon>
        <taxon>Bacilli</taxon>
        <taxon>Bacillales</taxon>
        <taxon>Paenibacillaceae</taxon>
        <taxon>Chengkuizengella</taxon>
    </lineage>
</organism>
<reference evidence="4 5" key="1">
    <citation type="submission" date="2023-08" db="EMBL/GenBank/DDBJ databases">
        <authorList>
            <person name="Park J.-S."/>
        </authorList>
    </citation>
    <scope>NUCLEOTIDE SEQUENCE [LARGE SCALE GENOMIC DNA]</scope>
    <source>
        <strain evidence="4 5">2205SS18-9</strain>
    </source>
</reference>
<keyword evidence="2" id="KW-1133">Transmembrane helix</keyword>
<comment type="caution">
    <text evidence="4">The sequence shown here is derived from an EMBL/GenBank/DDBJ whole genome shotgun (WGS) entry which is preliminary data.</text>
</comment>
<proteinExistence type="inferred from homology"/>
<dbReference type="Proteomes" id="UP001231941">
    <property type="component" value="Unassembled WGS sequence"/>
</dbReference>
<gene>
    <name evidence="4" type="ORF">Q5Y73_08290</name>
</gene>
<evidence type="ECO:0000313" key="4">
    <source>
        <dbReference type="EMBL" id="MDP5274102.1"/>
    </source>
</evidence>